<dbReference type="PANTHER" id="PTHR43346:SF1">
    <property type="entry name" value="QUERCETIN 2,3-DIOXYGENASE-RELATED"/>
    <property type="match status" value="1"/>
</dbReference>
<dbReference type="Pfam" id="PF07883">
    <property type="entry name" value="Cupin_2"/>
    <property type="match status" value="1"/>
</dbReference>
<dbReference type="EMBL" id="PFBG01000024">
    <property type="protein sequence ID" value="PIR85837.1"/>
    <property type="molecule type" value="Genomic_DNA"/>
</dbReference>
<dbReference type="Gene3D" id="2.60.120.10">
    <property type="entry name" value="Jelly Rolls"/>
    <property type="match status" value="1"/>
</dbReference>
<dbReference type="AlphaFoldDB" id="A0A2H0UHF7"/>
<evidence type="ECO:0000259" key="1">
    <source>
        <dbReference type="Pfam" id="PF07883"/>
    </source>
</evidence>
<proteinExistence type="predicted"/>
<protein>
    <submittedName>
        <fullName evidence="2">Cupin domain-containing protein</fullName>
    </submittedName>
</protein>
<evidence type="ECO:0000313" key="3">
    <source>
        <dbReference type="Proteomes" id="UP000229612"/>
    </source>
</evidence>
<dbReference type="CDD" id="cd02223">
    <property type="entry name" value="cupin_Bh2720-like"/>
    <property type="match status" value="1"/>
</dbReference>
<comment type="caution">
    <text evidence="2">The sequence shown here is derived from an EMBL/GenBank/DDBJ whole genome shotgun (WGS) entry which is preliminary data.</text>
</comment>
<reference evidence="3" key="1">
    <citation type="submission" date="2017-09" db="EMBL/GenBank/DDBJ databases">
        <title>Depth-based differentiation of microbial function through sediment-hosted aquifers and enrichment of novel symbionts in the deep terrestrial subsurface.</title>
        <authorList>
            <person name="Probst A.J."/>
            <person name="Ladd B."/>
            <person name="Jarett J.K."/>
            <person name="Geller-Mcgrath D.E."/>
            <person name="Sieber C.M.K."/>
            <person name="Emerson J.B."/>
            <person name="Anantharaman K."/>
            <person name="Thomas B.C."/>
            <person name="Malmstrom R."/>
            <person name="Stieglmeier M."/>
            <person name="Klingl A."/>
            <person name="Woyke T."/>
            <person name="Ryan C.M."/>
            <person name="Banfield J.F."/>
        </authorList>
    </citation>
    <scope>NUCLEOTIDE SEQUENCE [LARGE SCALE GENOMIC DNA]</scope>
</reference>
<dbReference type="InterPro" id="IPR011051">
    <property type="entry name" value="RmlC_Cupin_sf"/>
</dbReference>
<organism evidence="2 3">
    <name type="scientific">Candidatus Kaiserbacteria bacterium CG10_big_fil_rev_8_21_14_0_10_44_10</name>
    <dbReference type="NCBI Taxonomy" id="1974606"/>
    <lineage>
        <taxon>Bacteria</taxon>
        <taxon>Candidatus Kaiseribacteriota</taxon>
    </lineage>
</organism>
<dbReference type="InterPro" id="IPR013096">
    <property type="entry name" value="Cupin_2"/>
</dbReference>
<gene>
    <name evidence="2" type="ORF">COU14_02175</name>
</gene>
<dbReference type="PANTHER" id="PTHR43346">
    <property type="entry name" value="LIGAND BINDING DOMAIN PROTEIN, PUTATIVE (AFU_ORTHOLOGUE AFUA_6G14370)-RELATED"/>
    <property type="match status" value="1"/>
</dbReference>
<dbReference type="InterPro" id="IPR014710">
    <property type="entry name" value="RmlC-like_jellyroll"/>
</dbReference>
<dbReference type="Proteomes" id="UP000229612">
    <property type="component" value="Unassembled WGS sequence"/>
</dbReference>
<feature type="domain" description="Cupin type-2" evidence="1">
    <location>
        <begin position="32"/>
        <end position="99"/>
    </location>
</feature>
<accession>A0A2H0UHF7</accession>
<dbReference type="SUPFAM" id="SSF51182">
    <property type="entry name" value="RmlC-like cupins"/>
    <property type="match status" value="1"/>
</dbReference>
<dbReference type="InterPro" id="IPR052538">
    <property type="entry name" value="Flavonoid_dioxygenase-like"/>
</dbReference>
<name>A0A2H0UHF7_9BACT</name>
<sequence length="122" mass="13463">MKGFITNIEKESLENTNFRKVLYTDERLQLVVMSLLPGEEIGEEVHQLDQFIRVEAGEAKAVLDGEETALQDGSVIIVSAGARHNLINTSQTESLKLYTLYAPPNHPEGTVHKTKAEADAAE</sequence>
<evidence type="ECO:0000313" key="2">
    <source>
        <dbReference type="EMBL" id="PIR85837.1"/>
    </source>
</evidence>